<accession>A0A6S6VSJ5</accession>
<feature type="compositionally biased region" description="Acidic residues" evidence="1">
    <location>
        <begin position="283"/>
        <end position="300"/>
    </location>
</feature>
<reference evidence="4" key="1">
    <citation type="submission" date="2021-02" db="EMBL/GenBank/DDBJ databases">
        <authorList>
            <person name="Syme A R."/>
            <person name="Syme A R."/>
            <person name="Moolhuijzen P."/>
        </authorList>
    </citation>
    <scope>NUCLEOTIDE SEQUENCE</scope>
    <source>
        <strain evidence="4">W1-1</strain>
    </source>
</reference>
<sequence length="321" mass="36858">MENITSASSDMEAVGGGIPRATAAFTAMTWYNSIELLFLVFFTFKKYSGLYFWSLIVDVLSTVTYATGAYMKQNNVAHDTHVDNILMTVGLVLMVPGQSLVLYSRLHLISSNQKLVRSILWMIIVLAVVLCVPTSMLNLREYTDQPGTYTRTYSAMAKTQMTLSSFEEVFISCVYIWETRNAMRVNFNALDRKWMWQLIAMNIFLLVMDTALLVMEFLELYMILNTFKSLVHSFKLKIEFAVLTQMVRVSQTRRQSGSSAMNSLENLENTSKWNEFVLKQVEDGEEEQEQGEGDEEEKEKDDDSKKKGKKEKKEREEDDEG</sequence>
<feature type="transmembrane region" description="Helical" evidence="2">
    <location>
        <begin position="20"/>
        <end position="43"/>
    </location>
</feature>
<keyword evidence="2" id="KW-0472">Membrane</keyword>
<dbReference type="Proteomes" id="UP000472372">
    <property type="component" value="Chromosome 2"/>
</dbReference>
<proteinExistence type="predicted"/>
<feature type="transmembrane region" description="Helical" evidence="2">
    <location>
        <begin position="85"/>
        <end position="103"/>
    </location>
</feature>
<dbReference type="Pfam" id="PF24802">
    <property type="entry name" value="DUF7703"/>
    <property type="match status" value="1"/>
</dbReference>
<gene>
    <name evidence="4" type="ORF">PTTW11_01793</name>
</gene>
<keyword evidence="2" id="KW-1133">Transmembrane helix</keyword>
<evidence type="ECO:0000313" key="4">
    <source>
        <dbReference type="EMBL" id="CAE7009124.1"/>
    </source>
</evidence>
<dbReference type="EMBL" id="HG992978">
    <property type="protein sequence ID" value="CAE7009124.1"/>
    <property type="molecule type" value="Genomic_DNA"/>
</dbReference>
<dbReference type="InterPro" id="IPR056120">
    <property type="entry name" value="DUF7703"/>
</dbReference>
<feature type="compositionally biased region" description="Basic and acidic residues" evidence="1">
    <location>
        <begin position="301"/>
        <end position="315"/>
    </location>
</feature>
<dbReference type="PANTHER" id="PTHR37013:SF3">
    <property type="entry name" value="INTEGRAL MEMBRANE PROTEIN (AFU_ORTHOLOGUE AFUA_1G05950)"/>
    <property type="match status" value="1"/>
</dbReference>
<keyword evidence="2" id="KW-0812">Transmembrane</keyword>
<feature type="region of interest" description="Disordered" evidence="1">
    <location>
        <begin position="278"/>
        <end position="321"/>
    </location>
</feature>
<feature type="domain" description="DUF7703" evidence="3">
    <location>
        <begin position="23"/>
        <end position="249"/>
    </location>
</feature>
<dbReference type="PANTHER" id="PTHR37013">
    <property type="entry name" value="INTEGRAL MEMBRANE PROTEIN (AFU_ORTHOLOGUE AFUA_1G05950)-RELATED"/>
    <property type="match status" value="1"/>
</dbReference>
<evidence type="ECO:0000256" key="2">
    <source>
        <dbReference type="SAM" id="Phobius"/>
    </source>
</evidence>
<evidence type="ECO:0000313" key="5">
    <source>
        <dbReference type="Proteomes" id="UP000472372"/>
    </source>
</evidence>
<organism evidence="4 5">
    <name type="scientific">Pyrenophora teres f. teres</name>
    <dbReference type="NCBI Taxonomy" id="97479"/>
    <lineage>
        <taxon>Eukaryota</taxon>
        <taxon>Fungi</taxon>
        <taxon>Dikarya</taxon>
        <taxon>Ascomycota</taxon>
        <taxon>Pezizomycotina</taxon>
        <taxon>Dothideomycetes</taxon>
        <taxon>Pleosporomycetidae</taxon>
        <taxon>Pleosporales</taxon>
        <taxon>Pleosporineae</taxon>
        <taxon>Pleosporaceae</taxon>
        <taxon>Pyrenophora</taxon>
    </lineage>
</organism>
<name>A0A6S6VSJ5_9PLEO</name>
<dbReference type="AlphaFoldDB" id="A0A6S6VSJ5"/>
<feature type="transmembrane region" description="Helical" evidence="2">
    <location>
        <begin position="50"/>
        <end position="70"/>
    </location>
</feature>
<feature type="transmembrane region" description="Helical" evidence="2">
    <location>
        <begin position="115"/>
        <end position="136"/>
    </location>
</feature>
<feature type="transmembrane region" description="Helical" evidence="2">
    <location>
        <begin position="194"/>
        <end position="218"/>
    </location>
</feature>
<evidence type="ECO:0000259" key="3">
    <source>
        <dbReference type="Pfam" id="PF24802"/>
    </source>
</evidence>
<evidence type="ECO:0000256" key="1">
    <source>
        <dbReference type="SAM" id="MobiDB-lite"/>
    </source>
</evidence>
<protein>
    <submittedName>
        <fullName evidence="4">Integral membrane protein</fullName>
    </submittedName>
</protein>